<feature type="compositionally biased region" description="Basic and acidic residues" evidence="1">
    <location>
        <begin position="34"/>
        <end position="50"/>
    </location>
</feature>
<name>A0A9P5TJM9_GYMJU</name>
<proteinExistence type="predicted"/>
<dbReference type="OrthoDB" id="3231188at2759"/>
<accession>A0A9P5TJM9</accession>
<feature type="compositionally biased region" description="Acidic residues" evidence="1">
    <location>
        <begin position="317"/>
        <end position="328"/>
    </location>
</feature>
<feature type="region of interest" description="Disordered" evidence="1">
    <location>
        <begin position="34"/>
        <end position="60"/>
    </location>
</feature>
<sequence>MPQSSKAMPKTAKTMPKTYDALKKAQLALGVANKEKRELEKAAREKEIKSAKSSRSVTDSTAETLATEIRHEAIQVEFLEDPFLMKARFSNLEMTSLKPDDPAQYAPENMEKRLAAALFFRLSVKFHNDLLQSSAFVTKIARVVIYGQTCYKRKEKAIRKDSAFAPKYKLVGITAGCIAWCSVGAIYLLSNDREFQSPGEGEDSEINYRNLFEAYKQIIIMAKQKQPVWYNKLMKKWMKEVFPRGLKAGDRMKKTRIPTDEDDNDNEEGAKRIRVLKKEEQGAEDWGMEHLEAEAQGAEGSHDIEGNHEMEGHQDGEGQETDEEEGEAAEILSSTTVIDRPNKASNPSISGSQPRPLQRTFSFIDKLQPWPILQPDDVKSRPRPCPRPVLKAMDQSTSDNPADEDQRSLRPRSNAAGTVPKAAKAAKSRRK</sequence>
<feature type="region of interest" description="Disordered" evidence="1">
    <location>
        <begin position="295"/>
        <end position="431"/>
    </location>
</feature>
<comment type="caution">
    <text evidence="2">The sequence shown here is derived from an EMBL/GenBank/DDBJ whole genome shotgun (WGS) entry which is preliminary data.</text>
</comment>
<evidence type="ECO:0000256" key="1">
    <source>
        <dbReference type="SAM" id="MobiDB-lite"/>
    </source>
</evidence>
<feature type="compositionally biased region" description="Basic and acidic residues" evidence="1">
    <location>
        <begin position="300"/>
        <end position="316"/>
    </location>
</feature>
<dbReference type="EMBL" id="JADNYJ010000082">
    <property type="protein sequence ID" value="KAF8888921.1"/>
    <property type="molecule type" value="Genomic_DNA"/>
</dbReference>
<dbReference type="AlphaFoldDB" id="A0A9P5TJM9"/>
<evidence type="ECO:0000313" key="2">
    <source>
        <dbReference type="EMBL" id="KAF8888921.1"/>
    </source>
</evidence>
<dbReference type="Pfam" id="PF20414">
    <property type="entry name" value="DUF6698"/>
    <property type="match status" value="1"/>
</dbReference>
<feature type="region of interest" description="Disordered" evidence="1">
    <location>
        <begin position="252"/>
        <end position="271"/>
    </location>
</feature>
<protein>
    <submittedName>
        <fullName evidence="2">Uncharacterized protein</fullName>
    </submittedName>
</protein>
<dbReference type="InterPro" id="IPR046521">
    <property type="entry name" value="DUF6698"/>
</dbReference>
<reference evidence="2" key="1">
    <citation type="submission" date="2020-11" db="EMBL/GenBank/DDBJ databases">
        <authorList>
            <consortium name="DOE Joint Genome Institute"/>
            <person name="Ahrendt S."/>
            <person name="Riley R."/>
            <person name="Andreopoulos W."/>
            <person name="LaButti K."/>
            <person name="Pangilinan J."/>
            <person name="Ruiz-duenas F.J."/>
            <person name="Barrasa J.M."/>
            <person name="Sanchez-Garcia M."/>
            <person name="Camarero S."/>
            <person name="Miyauchi S."/>
            <person name="Serrano A."/>
            <person name="Linde D."/>
            <person name="Babiker R."/>
            <person name="Drula E."/>
            <person name="Ayuso-Fernandez I."/>
            <person name="Pacheco R."/>
            <person name="Padilla G."/>
            <person name="Ferreira P."/>
            <person name="Barriuso J."/>
            <person name="Kellner H."/>
            <person name="Castanera R."/>
            <person name="Alfaro M."/>
            <person name="Ramirez L."/>
            <person name="Pisabarro A.G."/>
            <person name="Kuo A."/>
            <person name="Tritt A."/>
            <person name="Lipzen A."/>
            <person name="He G."/>
            <person name="Yan M."/>
            <person name="Ng V."/>
            <person name="Cullen D."/>
            <person name="Martin F."/>
            <person name="Rosso M.-N."/>
            <person name="Henrissat B."/>
            <person name="Hibbett D."/>
            <person name="Martinez A.T."/>
            <person name="Grigoriev I.V."/>
        </authorList>
    </citation>
    <scope>NUCLEOTIDE SEQUENCE</scope>
    <source>
        <strain evidence="2">AH 44721</strain>
    </source>
</reference>
<feature type="compositionally biased region" description="Polar residues" evidence="1">
    <location>
        <begin position="51"/>
        <end position="60"/>
    </location>
</feature>
<keyword evidence="3" id="KW-1185">Reference proteome</keyword>
<gene>
    <name evidence="2" type="ORF">CPB84DRAFT_1849475</name>
</gene>
<organism evidence="2 3">
    <name type="scientific">Gymnopilus junonius</name>
    <name type="common">Spectacular rustgill mushroom</name>
    <name type="synonym">Gymnopilus spectabilis subsp. junonius</name>
    <dbReference type="NCBI Taxonomy" id="109634"/>
    <lineage>
        <taxon>Eukaryota</taxon>
        <taxon>Fungi</taxon>
        <taxon>Dikarya</taxon>
        <taxon>Basidiomycota</taxon>
        <taxon>Agaricomycotina</taxon>
        <taxon>Agaricomycetes</taxon>
        <taxon>Agaricomycetidae</taxon>
        <taxon>Agaricales</taxon>
        <taxon>Agaricineae</taxon>
        <taxon>Hymenogastraceae</taxon>
        <taxon>Gymnopilus</taxon>
    </lineage>
</organism>
<dbReference type="Proteomes" id="UP000724874">
    <property type="component" value="Unassembled WGS sequence"/>
</dbReference>
<evidence type="ECO:0000313" key="3">
    <source>
        <dbReference type="Proteomes" id="UP000724874"/>
    </source>
</evidence>
<feature type="compositionally biased region" description="Polar residues" evidence="1">
    <location>
        <begin position="332"/>
        <end position="361"/>
    </location>
</feature>